<dbReference type="Proteomes" id="UP000236594">
    <property type="component" value="Unassembled WGS sequence"/>
</dbReference>
<protein>
    <submittedName>
        <fullName evidence="2">Uncharacterized protein</fullName>
    </submittedName>
</protein>
<reference evidence="2 3" key="1">
    <citation type="submission" date="2018-04" db="EMBL/GenBank/DDBJ databases">
        <title>Draft Genome Sequence of Phosphate-Solubilizing Chryseobacterium sp. ISE14 that is a Biocontrol and Plant Growth-Promoting Rhizobacterium Isolated from Cucumber.</title>
        <authorList>
            <person name="Jeong J.-J."/>
            <person name="Sang M.K."/>
            <person name="Choi I.-G."/>
            <person name="Kim K.D."/>
        </authorList>
    </citation>
    <scope>NUCLEOTIDE SEQUENCE [LARGE SCALE GENOMIC DNA]</scope>
    <source>
        <strain evidence="2 3">ISE14</strain>
    </source>
</reference>
<keyword evidence="3" id="KW-1185">Reference proteome</keyword>
<dbReference type="AlphaFoldDB" id="A0A316XDK4"/>
<sequence>MRNDFFQDYYAWTKGEIEQGKWMVTAAVLLAPVLLLLVKNSNVILRGMTLPLFLLFAVNIGYGGYLLINRNQQEQKVEIHTKSPADKALKNESQKLKKDHNVFLILKKIWVTLIVVSLILYLMTPEGYYKGLALGFAIMFVGLLTVDTLLHHRLIQYLESVDLKIESISK</sequence>
<evidence type="ECO:0000256" key="1">
    <source>
        <dbReference type="SAM" id="Phobius"/>
    </source>
</evidence>
<proteinExistence type="predicted"/>
<feature type="transmembrane region" description="Helical" evidence="1">
    <location>
        <begin position="20"/>
        <end position="38"/>
    </location>
</feature>
<evidence type="ECO:0000313" key="2">
    <source>
        <dbReference type="EMBL" id="PWN69408.1"/>
    </source>
</evidence>
<name>A0A316XDK4_9FLAO</name>
<keyword evidence="1" id="KW-1133">Transmembrane helix</keyword>
<accession>A0A316XDK4</accession>
<keyword evidence="1" id="KW-0812">Transmembrane</keyword>
<feature type="transmembrane region" description="Helical" evidence="1">
    <location>
        <begin position="50"/>
        <end position="68"/>
    </location>
</feature>
<evidence type="ECO:0000313" key="3">
    <source>
        <dbReference type="Proteomes" id="UP000236594"/>
    </source>
</evidence>
<dbReference type="RefSeq" id="WP_109713174.1">
    <property type="nucleotide sequence ID" value="NZ_PPED02000003.1"/>
</dbReference>
<keyword evidence="1" id="KW-0472">Membrane</keyword>
<dbReference type="EMBL" id="PPED02000003">
    <property type="protein sequence ID" value="PWN69408.1"/>
    <property type="molecule type" value="Genomic_DNA"/>
</dbReference>
<feature type="transmembrane region" description="Helical" evidence="1">
    <location>
        <begin position="128"/>
        <end position="150"/>
    </location>
</feature>
<dbReference type="OrthoDB" id="981489at2"/>
<comment type="caution">
    <text evidence="2">The sequence shown here is derived from an EMBL/GenBank/DDBJ whole genome shotgun (WGS) entry which is preliminary data.</text>
</comment>
<organism evidence="2 3">
    <name type="scientific">Chryseobacterium phosphatilyticum</name>
    <dbReference type="NCBI Taxonomy" id="475075"/>
    <lineage>
        <taxon>Bacteria</taxon>
        <taxon>Pseudomonadati</taxon>
        <taxon>Bacteroidota</taxon>
        <taxon>Flavobacteriia</taxon>
        <taxon>Flavobacteriales</taxon>
        <taxon>Weeksellaceae</taxon>
        <taxon>Chryseobacterium group</taxon>
        <taxon>Chryseobacterium</taxon>
    </lineage>
</organism>
<feature type="transmembrane region" description="Helical" evidence="1">
    <location>
        <begin position="102"/>
        <end position="122"/>
    </location>
</feature>
<gene>
    <name evidence="2" type="ORF">C1631_015260</name>
</gene>